<comment type="caution">
    <text evidence="7">The sequence shown here is derived from an EMBL/GenBank/DDBJ whole genome shotgun (WGS) entry which is preliminary data.</text>
</comment>
<dbReference type="GO" id="GO:0005886">
    <property type="term" value="C:plasma membrane"/>
    <property type="evidence" value="ECO:0007669"/>
    <property type="project" value="TreeGrafter"/>
</dbReference>
<evidence type="ECO:0000256" key="6">
    <source>
        <dbReference type="SAM" id="Phobius"/>
    </source>
</evidence>
<comment type="subcellular location">
    <subcellularLocation>
        <location evidence="1">Membrane</location>
        <topology evidence="1">Multi-pass membrane protein</topology>
    </subcellularLocation>
</comment>
<dbReference type="GO" id="GO:0008360">
    <property type="term" value="P:regulation of cell shape"/>
    <property type="evidence" value="ECO:0007669"/>
    <property type="project" value="UniProtKB-KW"/>
</dbReference>
<dbReference type="EMBL" id="DUTP01000003">
    <property type="protein sequence ID" value="HHX99373.1"/>
    <property type="molecule type" value="Genomic_DNA"/>
</dbReference>
<dbReference type="GO" id="GO:0015648">
    <property type="term" value="F:lipid-linked peptidoglycan transporter activity"/>
    <property type="evidence" value="ECO:0007669"/>
    <property type="project" value="TreeGrafter"/>
</dbReference>
<keyword evidence="3" id="KW-0133">Cell shape</keyword>
<accession>A0A832QG74</accession>
<sequence>MKSLASSSLKRRLSNWPFLLTILLLILIGLLTLYSTLILPTGGLGDKSIFTKQLIFTAVGIIFFLILSKIDLNHLKQWQIVLIIYIFTLALLVATLLFGPPIKNVKRWLIIGPIQIQPSEIAKLTVIITTSAIFSLKEKYNEWFLFLISFLLVLPILVLIYLQPSGSMTLLTLGIWFVLAFMGLNNPIRNITLLSIIILTIGAFLLSSVTSNNLWYLLLIPSIVISILGFYVKDNWKVLITISLSIALLLGMVASVTWNKVLKDYQKTRIVAFISPEEISPDKLFNVNQSKIAIGSGQIFGKGFGNGTQSKRNFLPEFRTDFIFASFAEEFGLVGSLFLMALYTIIIVFCFWNAIASEKDITLSLICIGVGVKILLEVFTNIGTNTGSIPATGIPLPLMSAGGTITIMTLASLGLVNNIGKKNAKKIRVSSSDLVEVYEK</sequence>
<protein>
    <submittedName>
        <fullName evidence="7">Rod shape-determining protein RodA</fullName>
    </submittedName>
</protein>
<feature type="transmembrane region" description="Helical" evidence="6">
    <location>
        <begin position="361"/>
        <end position="382"/>
    </location>
</feature>
<dbReference type="Proteomes" id="UP000576550">
    <property type="component" value="Unassembled WGS sequence"/>
</dbReference>
<feature type="transmembrane region" description="Helical" evidence="6">
    <location>
        <begin position="239"/>
        <end position="258"/>
    </location>
</feature>
<feature type="transmembrane region" description="Helical" evidence="6">
    <location>
        <begin position="331"/>
        <end position="354"/>
    </location>
</feature>
<dbReference type="GO" id="GO:0032153">
    <property type="term" value="C:cell division site"/>
    <property type="evidence" value="ECO:0007669"/>
    <property type="project" value="TreeGrafter"/>
</dbReference>
<evidence type="ECO:0000256" key="2">
    <source>
        <dbReference type="ARBA" id="ARBA00022692"/>
    </source>
</evidence>
<feature type="transmembrane region" description="Helical" evidence="6">
    <location>
        <begin position="80"/>
        <end position="99"/>
    </location>
</feature>
<keyword evidence="2 6" id="KW-0812">Transmembrane</keyword>
<evidence type="ECO:0000313" key="7">
    <source>
        <dbReference type="EMBL" id="HHX99373.1"/>
    </source>
</evidence>
<dbReference type="PANTHER" id="PTHR30474">
    <property type="entry name" value="CELL CYCLE PROTEIN"/>
    <property type="match status" value="1"/>
</dbReference>
<dbReference type="AlphaFoldDB" id="A0A832QG74"/>
<feature type="transmembrane region" description="Helical" evidence="6">
    <location>
        <begin position="119"/>
        <end position="136"/>
    </location>
</feature>
<name>A0A832QG74_9BACT</name>
<dbReference type="GO" id="GO:0051301">
    <property type="term" value="P:cell division"/>
    <property type="evidence" value="ECO:0007669"/>
    <property type="project" value="InterPro"/>
</dbReference>
<gene>
    <name evidence="7" type="primary">rodA</name>
    <name evidence="7" type="ORF">GX533_01675</name>
</gene>
<proteinExistence type="predicted"/>
<evidence type="ECO:0000256" key="5">
    <source>
        <dbReference type="ARBA" id="ARBA00023136"/>
    </source>
</evidence>
<feature type="transmembrane region" description="Helical" evidence="6">
    <location>
        <begin position="143"/>
        <end position="162"/>
    </location>
</feature>
<evidence type="ECO:0000256" key="1">
    <source>
        <dbReference type="ARBA" id="ARBA00004141"/>
    </source>
</evidence>
<evidence type="ECO:0000313" key="8">
    <source>
        <dbReference type="Proteomes" id="UP000576550"/>
    </source>
</evidence>
<dbReference type="InterPro" id="IPR001182">
    <property type="entry name" value="FtsW/RodA"/>
</dbReference>
<feature type="transmembrane region" description="Helical" evidence="6">
    <location>
        <begin position="16"/>
        <end position="37"/>
    </location>
</feature>
<feature type="transmembrane region" description="Helical" evidence="6">
    <location>
        <begin position="49"/>
        <end position="68"/>
    </location>
</feature>
<dbReference type="PANTHER" id="PTHR30474:SF1">
    <property type="entry name" value="PEPTIDOGLYCAN GLYCOSYLTRANSFERASE MRDB"/>
    <property type="match status" value="1"/>
</dbReference>
<feature type="transmembrane region" description="Helical" evidence="6">
    <location>
        <begin position="168"/>
        <end position="184"/>
    </location>
</feature>
<keyword evidence="4 6" id="KW-1133">Transmembrane helix</keyword>
<reference evidence="7 8" key="1">
    <citation type="journal article" date="2020" name="Biotechnol. Biofuels">
        <title>New insights from the biogas microbiome by comprehensive genome-resolved metagenomics of nearly 1600 species originating from multiple anaerobic digesters.</title>
        <authorList>
            <person name="Campanaro S."/>
            <person name="Treu L."/>
            <person name="Rodriguez-R L.M."/>
            <person name="Kovalovszki A."/>
            <person name="Ziels R.M."/>
            <person name="Maus I."/>
            <person name="Zhu X."/>
            <person name="Kougias P.G."/>
            <person name="Basile A."/>
            <person name="Luo G."/>
            <person name="Schluter A."/>
            <person name="Konstantinidis K.T."/>
            <person name="Angelidaki I."/>
        </authorList>
    </citation>
    <scope>NUCLEOTIDE SEQUENCE [LARGE SCALE GENOMIC DNA]</scope>
    <source>
        <strain evidence="7">AS05jafATM_89</strain>
    </source>
</reference>
<dbReference type="NCBIfam" id="NF037961">
    <property type="entry name" value="RodA_shape"/>
    <property type="match status" value="1"/>
</dbReference>
<keyword evidence="5 6" id="KW-0472">Membrane</keyword>
<evidence type="ECO:0000256" key="3">
    <source>
        <dbReference type="ARBA" id="ARBA00022960"/>
    </source>
</evidence>
<feature type="transmembrane region" description="Helical" evidence="6">
    <location>
        <begin position="191"/>
        <end position="208"/>
    </location>
</feature>
<feature type="transmembrane region" description="Helical" evidence="6">
    <location>
        <begin position="214"/>
        <end position="232"/>
    </location>
</feature>
<dbReference type="Pfam" id="PF01098">
    <property type="entry name" value="FTSW_RODA_SPOVE"/>
    <property type="match status" value="2"/>
</dbReference>
<evidence type="ECO:0000256" key="4">
    <source>
        <dbReference type="ARBA" id="ARBA00022989"/>
    </source>
</evidence>
<organism evidence="7 8">
    <name type="scientific">Candidatus Dojkabacteria bacterium</name>
    <dbReference type="NCBI Taxonomy" id="2099670"/>
    <lineage>
        <taxon>Bacteria</taxon>
        <taxon>Candidatus Dojkabacteria</taxon>
    </lineage>
</organism>
<feature type="transmembrane region" description="Helical" evidence="6">
    <location>
        <begin position="394"/>
        <end position="416"/>
    </location>
</feature>